<name>A0A4Q5LAT2_9BACT</name>
<gene>
    <name evidence="2" type="ORF">EWM57_11545</name>
</gene>
<evidence type="ECO:0000313" key="3">
    <source>
        <dbReference type="Proteomes" id="UP000294155"/>
    </source>
</evidence>
<evidence type="ECO:0000256" key="1">
    <source>
        <dbReference type="SAM" id="SignalP"/>
    </source>
</evidence>
<proteinExistence type="predicted"/>
<accession>A0A4Q5LAT2</accession>
<organism evidence="2 3">
    <name type="scientific">Hymenobacter persicinus</name>
    <dbReference type="NCBI Taxonomy" id="2025506"/>
    <lineage>
        <taxon>Bacteria</taxon>
        <taxon>Pseudomonadati</taxon>
        <taxon>Bacteroidota</taxon>
        <taxon>Cytophagia</taxon>
        <taxon>Cytophagales</taxon>
        <taxon>Hymenobacteraceae</taxon>
        <taxon>Hymenobacter</taxon>
    </lineage>
</organism>
<feature type="signal peptide" evidence="1">
    <location>
        <begin position="1"/>
        <end position="18"/>
    </location>
</feature>
<dbReference type="OrthoDB" id="885909at2"/>
<dbReference type="EMBL" id="SEWE01000021">
    <property type="protein sequence ID" value="RYU79159.1"/>
    <property type="molecule type" value="Genomic_DNA"/>
</dbReference>
<feature type="chain" id="PRO_5020829385" evidence="1">
    <location>
        <begin position="19"/>
        <end position="158"/>
    </location>
</feature>
<dbReference type="RefSeq" id="WP_129921301.1">
    <property type="nucleotide sequence ID" value="NZ_SEWE01000021.1"/>
</dbReference>
<keyword evidence="3" id="KW-1185">Reference proteome</keyword>
<sequence length="158" mass="16650">MLKLLLSAALLLPLTGHAQQRLAAAAARVSSTTTTTTTSSDAQGATLSISGPCAVLYAPNAAKIRYLRQQYGDSNFSASADDNQTYVAKSRAYLQSKGIRVIETTATQLRFATTGSPTLLDLSSPAYSWGLLLFNGQSAPQEANLADPANDVQAILKK</sequence>
<evidence type="ECO:0000313" key="2">
    <source>
        <dbReference type="EMBL" id="RYU79159.1"/>
    </source>
</evidence>
<keyword evidence="1" id="KW-0732">Signal</keyword>
<comment type="caution">
    <text evidence="2">The sequence shown here is derived from an EMBL/GenBank/DDBJ whole genome shotgun (WGS) entry which is preliminary data.</text>
</comment>
<protein>
    <submittedName>
        <fullName evidence="2">Uncharacterized protein</fullName>
    </submittedName>
</protein>
<dbReference type="AlphaFoldDB" id="A0A4Q5LAT2"/>
<dbReference type="Proteomes" id="UP000294155">
    <property type="component" value="Unassembled WGS sequence"/>
</dbReference>
<reference evidence="2 3" key="1">
    <citation type="submission" date="2019-02" db="EMBL/GenBank/DDBJ databases">
        <title>Bacterial novel species isolated from soil.</title>
        <authorList>
            <person name="Jung H.-Y."/>
        </authorList>
    </citation>
    <scope>NUCLEOTIDE SEQUENCE [LARGE SCALE GENOMIC DNA]</scope>
    <source>
        <strain evidence="2 3">1-3-3-3</strain>
    </source>
</reference>